<comment type="caution">
    <text evidence="8">The sequence shown here is derived from an EMBL/GenBank/DDBJ whole genome shotgun (WGS) entry which is preliminary data.</text>
</comment>
<keyword evidence="2 6" id="KW-0812">Transmembrane</keyword>
<gene>
    <name evidence="8" type="ORF">DCF25_15045</name>
</gene>
<evidence type="ECO:0000256" key="4">
    <source>
        <dbReference type="ARBA" id="ARBA00023136"/>
    </source>
</evidence>
<dbReference type="EMBL" id="QBMC01000110">
    <property type="protein sequence ID" value="PZO14337.1"/>
    <property type="molecule type" value="Genomic_DNA"/>
</dbReference>
<evidence type="ECO:0000256" key="3">
    <source>
        <dbReference type="ARBA" id="ARBA00022989"/>
    </source>
</evidence>
<comment type="subcellular location">
    <subcellularLocation>
        <location evidence="1">Membrane</location>
        <topology evidence="1">Multi-pass membrane protein</topology>
    </subcellularLocation>
</comment>
<dbReference type="AlphaFoldDB" id="A0A2W4U566"/>
<dbReference type="GO" id="GO:0016020">
    <property type="term" value="C:membrane"/>
    <property type="evidence" value="ECO:0007669"/>
    <property type="project" value="UniProtKB-SubCell"/>
</dbReference>
<reference evidence="9" key="1">
    <citation type="submission" date="2018-04" db="EMBL/GenBank/DDBJ databases">
        <authorList>
            <person name="Cornet L."/>
        </authorList>
    </citation>
    <scope>NUCLEOTIDE SEQUENCE [LARGE SCALE GENOMIC DNA]</scope>
</reference>
<evidence type="ECO:0000313" key="8">
    <source>
        <dbReference type="EMBL" id="PZO14337.1"/>
    </source>
</evidence>
<evidence type="ECO:0000256" key="6">
    <source>
        <dbReference type="SAM" id="Phobius"/>
    </source>
</evidence>
<dbReference type="InterPro" id="IPR007829">
    <property type="entry name" value="TM2"/>
</dbReference>
<reference evidence="8 9" key="2">
    <citation type="submission" date="2018-06" db="EMBL/GenBank/DDBJ databases">
        <title>Metagenomic assembly of (sub)arctic Cyanobacteria and their associated microbiome from non-axenic cultures.</title>
        <authorList>
            <person name="Baurain D."/>
        </authorList>
    </citation>
    <scope>NUCLEOTIDE SEQUENCE [LARGE SCALE GENOMIC DNA]</scope>
    <source>
        <strain evidence="8">ULC129bin1</strain>
    </source>
</reference>
<evidence type="ECO:0000259" key="7">
    <source>
        <dbReference type="Pfam" id="PF05154"/>
    </source>
</evidence>
<sequence>MNTSSSHPHVQSAPPPLVGSLPLRSERPDSAQTAVSYLFWIAGLSGFCGLHRLYNGKIATGLLWMFTLGLFGVGQLVDLALIPGMAEQRSRQLKERKYQLGQFDSPAVVVNSDIRAQPLMIQLLQLAKRNKGRLLVTDCVLETGATFAEVESQLTDLVKSGYAHITNDMNSGVVVYEIPELESV</sequence>
<proteinExistence type="predicted"/>
<name>A0A2W4U566_9CYAN</name>
<evidence type="ECO:0000256" key="5">
    <source>
        <dbReference type="SAM" id="MobiDB-lite"/>
    </source>
</evidence>
<evidence type="ECO:0000256" key="2">
    <source>
        <dbReference type="ARBA" id="ARBA00022692"/>
    </source>
</evidence>
<dbReference type="Proteomes" id="UP000249354">
    <property type="component" value="Unassembled WGS sequence"/>
</dbReference>
<evidence type="ECO:0000313" key="9">
    <source>
        <dbReference type="Proteomes" id="UP000249354"/>
    </source>
</evidence>
<feature type="region of interest" description="Disordered" evidence="5">
    <location>
        <begin position="1"/>
        <end position="24"/>
    </location>
</feature>
<feature type="transmembrane region" description="Helical" evidence="6">
    <location>
        <begin position="60"/>
        <end position="82"/>
    </location>
</feature>
<evidence type="ECO:0000256" key="1">
    <source>
        <dbReference type="ARBA" id="ARBA00004141"/>
    </source>
</evidence>
<keyword evidence="4 6" id="KW-0472">Membrane</keyword>
<organism evidence="8 9">
    <name type="scientific">Leptolyngbya foveolarum</name>
    <dbReference type="NCBI Taxonomy" id="47253"/>
    <lineage>
        <taxon>Bacteria</taxon>
        <taxon>Bacillati</taxon>
        <taxon>Cyanobacteriota</taxon>
        <taxon>Cyanophyceae</taxon>
        <taxon>Leptolyngbyales</taxon>
        <taxon>Leptolyngbyaceae</taxon>
        <taxon>Leptolyngbya group</taxon>
        <taxon>Leptolyngbya</taxon>
    </lineage>
</organism>
<protein>
    <recommendedName>
        <fullName evidence="7">TM2 domain-containing protein</fullName>
    </recommendedName>
</protein>
<keyword evidence="3 6" id="KW-1133">Transmembrane helix</keyword>
<feature type="domain" description="TM2" evidence="7">
    <location>
        <begin position="34"/>
        <end position="79"/>
    </location>
</feature>
<accession>A0A2W4U566</accession>
<dbReference type="Pfam" id="PF05154">
    <property type="entry name" value="TM2"/>
    <property type="match status" value="1"/>
</dbReference>
<feature type="transmembrane region" description="Helical" evidence="6">
    <location>
        <begin position="34"/>
        <end position="54"/>
    </location>
</feature>